<dbReference type="GO" id="GO:0004553">
    <property type="term" value="F:hydrolase activity, hydrolyzing O-glycosyl compounds"/>
    <property type="evidence" value="ECO:0007669"/>
    <property type="project" value="InterPro"/>
</dbReference>
<dbReference type="InterPro" id="IPR051913">
    <property type="entry name" value="GH2_Domain-Containing"/>
</dbReference>
<dbReference type="InterPro" id="IPR017853">
    <property type="entry name" value="GH"/>
</dbReference>
<dbReference type="InterPro" id="IPR006104">
    <property type="entry name" value="Glyco_hydro_2_N"/>
</dbReference>
<evidence type="ECO:0000259" key="7">
    <source>
        <dbReference type="Pfam" id="PF02837"/>
    </source>
</evidence>
<evidence type="ECO:0000259" key="6">
    <source>
        <dbReference type="Pfam" id="PF02836"/>
    </source>
</evidence>
<dbReference type="Gene3D" id="2.60.40.10">
    <property type="entry name" value="Immunoglobulins"/>
    <property type="match status" value="1"/>
</dbReference>
<dbReference type="InterPro" id="IPR006102">
    <property type="entry name" value="Ig-like_GH2"/>
</dbReference>
<reference evidence="8 9" key="1">
    <citation type="submission" date="2022-03" db="EMBL/GenBank/DDBJ databases">
        <title>Novel taxa within the pig intestine.</title>
        <authorList>
            <person name="Wylensek D."/>
            <person name="Bishof K."/>
            <person name="Afrizal A."/>
            <person name="Clavel T."/>
        </authorList>
    </citation>
    <scope>NUCLEOTIDE SEQUENCE [LARGE SCALE GENOMIC DNA]</scope>
    <source>
        <strain evidence="8 9">CLA-KB-P133</strain>
    </source>
</reference>
<proteinExistence type="inferred from homology"/>
<evidence type="ECO:0000256" key="3">
    <source>
        <dbReference type="ARBA" id="ARBA00023295"/>
    </source>
</evidence>
<dbReference type="InterPro" id="IPR013783">
    <property type="entry name" value="Ig-like_fold"/>
</dbReference>
<dbReference type="Gene3D" id="3.20.20.80">
    <property type="entry name" value="Glycosidases"/>
    <property type="match status" value="1"/>
</dbReference>
<dbReference type="GO" id="GO:0005975">
    <property type="term" value="P:carbohydrate metabolic process"/>
    <property type="evidence" value="ECO:0007669"/>
    <property type="project" value="InterPro"/>
</dbReference>
<dbReference type="InterPro" id="IPR036156">
    <property type="entry name" value="Beta-gal/glucu_dom_sf"/>
</dbReference>
<dbReference type="InterPro" id="IPR006101">
    <property type="entry name" value="Glyco_hydro_2"/>
</dbReference>
<accession>A0AB35U3W8</accession>
<evidence type="ECO:0000256" key="4">
    <source>
        <dbReference type="RuleBase" id="RU361154"/>
    </source>
</evidence>
<feature type="domain" description="Glycoside hydrolase family 2 immunoglobulin-like beta-sandwich" evidence="5">
    <location>
        <begin position="155"/>
        <end position="249"/>
    </location>
</feature>
<feature type="domain" description="Glycoside hydrolase family 2 catalytic" evidence="6">
    <location>
        <begin position="254"/>
        <end position="525"/>
    </location>
</feature>
<dbReference type="PANTHER" id="PTHR42732:SF1">
    <property type="entry name" value="BETA-MANNOSIDASE"/>
    <property type="match status" value="1"/>
</dbReference>
<evidence type="ECO:0000256" key="1">
    <source>
        <dbReference type="ARBA" id="ARBA00007401"/>
    </source>
</evidence>
<dbReference type="PANTHER" id="PTHR42732">
    <property type="entry name" value="BETA-GALACTOSIDASE"/>
    <property type="match status" value="1"/>
</dbReference>
<protein>
    <submittedName>
        <fullName evidence="8">Glycoside hydrolase family 2 protein</fullName>
    </submittedName>
</protein>
<dbReference type="SUPFAM" id="SSF51445">
    <property type="entry name" value="(Trans)glycosidases"/>
    <property type="match status" value="1"/>
</dbReference>
<dbReference type="InterPro" id="IPR006103">
    <property type="entry name" value="Glyco_hydro_2_cat"/>
</dbReference>
<feature type="domain" description="Glycosyl hydrolases family 2 sugar binding" evidence="7">
    <location>
        <begin position="37"/>
        <end position="148"/>
    </location>
</feature>
<dbReference type="Pfam" id="PF00703">
    <property type="entry name" value="Glyco_hydro_2"/>
    <property type="match status" value="1"/>
</dbReference>
<evidence type="ECO:0000313" key="8">
    <source>
        <dbReference type="EMBL" id="MDX8419276.1"/>
    </source>
</evidence>
<comment type="similarity">
    <text evidence="1 4">Belongs to the glycosyl hydrolase 2 family.</text>
</comment>
<dbReference type="PRINTS" id="PR00132">
    <property type="entry name" value="GLHYDRLASE2"/>
</dbReference>
<keyword evidence="3 4" id="KW-0326">Glycosidase</keyword>
<dbReference type="SUPFAM" id="SSF49303">
    <property type="entry name" value="beta-Galactosidase/glucuronidase domain"/>
    <property type="match status" value="1"/>
</dbReference>
<dbReference type="InterPro" id="IPR023230">
    <property type="entry name" value="Glyco_hydro_2_CS"/>
</dbReference>
<name>A0AB35U3W8_9FIRM</name>
<dbReference type="AlphaFoldDB" id="A0AB35U3W8"/>
<keyword evidence="2 4" id="KW-0378">Hydrolase</keyword>
<dbReference type="InterPro" id="IPR008979">
    <property type="entry name" value="Galactose-bd-like_sf"/>
</dbReference>
<keyword evidence="9" id="KW-1185">Reference proteome</keyword>
<dbReference type="SUPFAM" id="SSF49785">
    <property type="entry name" value="Galactose-binding domain-like"/>
    <property type="match status" value="1"/>
</dbReference>
<organism evidence="8 9">
    <name type="scientific">Grylomicrobium aquisgranensis</name>
    <dbReference type="NCBI Taxonomy" id="2926318"/>
    <lineage>
        <taxon>Bacteria</taxon>
        <taxon>Bacillati</taxon>
        <taxon>Bacillota</taxon>
        <taxon>Erysipelotrichia</taxon>
        <taxon>Erysipelotrichales</taxon>
        <taxon>Erysipelotrichaceae</taxon>
        <taxon>Grylomicrobium</taxon>
    </lineage>
</organism>
<dbReference type="Pfam" id="PF02837">
    <property type="entry name" value="Glyco_hydro_2_N"/>
    <property type="match status" value="1"/>
</dbReference>
<evidence type="ECO:0000259" key="5">
    <source>
        <dbReference type="Pfam" id="PF00703"/>
    </source>
</evidence>
<evidence type="ECO:0000313" key="9">
    <source>
        <dbReference type="Proteomes" id="UP001286174"/>
    </source>
</evidence>
<dbReference type="Gene3D" id="2.60.120.260">
    <property type="entry name" value="Galactose-binding domain-like"/>
    <property type="match status" value="1"/>
</dbReference>
<evidence type="ECO:0000256" key="2">
    <source>
        <dbReference type="ARBA" id="ARBA00022801"/>
    </source>
</evidence>
<dbReference type="PROSITE" id="PS00719">
    <property type="entry name" value="GLYCOSYL_HYDROL_F2_1"/>
    <property type="match status" value="1"/>
</dbReference>
<sequence length="785" mass="89108">MMERIDNDWLFLNSWQDDEDAFERDGIKVRLPHCPKQIPLHDASPDDYEGIYGYQKIFMAEESWQRQRVFVQFDGAAHIADVYCNGKPVGHHACGYTAFRIELTDVLHYGSENTLTVKLDATENPSVPPFGFVIDYLTYGGIYRDVWLDVRAKTYLKDIYCATPDLTSMDALVQIDGNTQDMELSLSLRNDKDEEVFAKKAPAGNGHFRYEDLPVKPWDLDHPNLYTAVFSLIKGEDIIDTKCISVGFRTVHFDSESFYLNGEKVFLRGLNRHQCWPYLGYAGTASLQKEDVRILKEELGCNAVRTSHYPQSQDFVDACDRLGLLVFTEIPGWQHIGDEKWKQQAITNTEDMVVQYRNHPSIFLWGVRINESQDDDDFYQRTNAAAHAMDPYRPTSGVRYLQNSSLLEDVYAFNDFSHDGSDAGCRKKKDVTKHADHALLISEANGHMFSTKAFDPQSKREEQALRHARVLNDAKADHQHAGVFQWCMFDYATHKDFGSGDRICYHGVMDAFRNPKTAAWLYASQQDDHPVLALSSSMDIGDYPAGRIDHVYAFTNCDSVRLYQNDVFVKEFKPTEYEALEHPPIRMDDFIGDLLKQEHFAPKQEELIHDCLLAAQHDGYDHLPAHIKAKLVWVMMRYHMSFQDGVKLFSKYVGGWGGSTVVWRADGIKDGKAVIRVKRAPGTKLHLHTTVSANTLYEGDVYDMASVRIQLMDACDDIASYIQLPIALSTEGPLEIVGPHLATLEGGMSGTYVKTTGQTGNAKLRIVCEQCEPVEINFTICEKGN</sequence>
<dbReference type="Pfam" id="PF02836">
    <property type="entry name" value="Glyco_hydro_2_C"/>
    <property type="match status" value="1"/>
</dbReference>
<gene>
    <name evidence="8" type="ORF">MOZ60_04110</name>
</gene>
<dbReference type="EMBL" id="JALBUR010000007">
    <property type="protein sequence ID" value="MDX8419276.1"/>
    <property type="molecule type" value="Genomic_DNA"/>
</dbReference>
<dbReference type="RefSeq" id="WP_370595747.1">
    <property type="nucleotide sequence ID" value="NZ_JALBUR010000007.1"/>
</dbReference>
<dbReference type="Proteomes" id="UP001286174">
    <property type="component" value="Unassembled WGS sequence"/>
</dbReference>
<comment type="caution">
    <text evidence="8">The sequence shown here is derived from an EMBL/GenBank/DDBJ whole genome shotgun (WGS) entry which is preliminary data.</text>
</comment>